<dbReference type="Gene3D" id="3.40.50.1360">
    <property type="match status" value="1"/>
</dbReference>
<evidence type="ECO:0000313" key="3">
    <source>
        <dbReference type="Proteomes" id="UP000033047"/>
    </source>
</evidence>
<dbReference type="GO" id="GO:0004342">
    <property type="term" value="F:glucosamine-6-phosphate deaminase activity"/>
    <property type="evidence" value="ECO:0007669"/>
    <property type="project" value="InterPro"/>
</dbReference>
<dbReference type="AlphaFoldDB" id="A0A0F5JE79"/>
<dbReference type="GO" id="GO:0005737">
    <property type="term" value="C:cytoplasm"/>
    <property type="evidence" value="ECO:0007669"/>
    <property type="project" value="TreeGrafter"/>
</dbReference>
<accession>A0A0F5JE79</accession>
<dbReference type="GO" id="GO:0019262">
    <property type="term" value="P:N-acetylneuraminate catabolic process"/>
    <property type="evidence" value="ECO:0007669"/>
    <property type="project" value="TreeGrafter"/>
</dbReference>
<dbReference type="RefSeq" id="WP_046145995.1">
    <property type="nucleotide sequence ID" value="NZ_KQ033912.1"/>
</dbReference>
<dbReference type="SUPFAM" id="SSF100950">
    <property type="entry name" value="NagB/RpiA/CoA transferase-like"/>
    <property type="match status" value="1"/>
</dbReference>
<proteinExistence type="predicted"/>
<dbReference type="Pfam" id="PF01182">
    <property type="entry name" value="Glucosamine_iso"/>
    <property type="match status" value="1"/>
</dbReference>
<dbReference type="PATRIC" id="fig|927665.4.peg.2048"/>
<sequence>MIHFKNNKLTVQVFTDRQSMGTNAASDVAQTIRELLRNKDEINMIFAAAPSQNDFLAELIADSTIEWNRINAFHMDEYIGLEPDAPQGFGNFLGEHIFRKVDFKQVYYIQMTKDHFEQECERYTRLLSERTIDIICMGIGENGHIAFNDPHVADFNDKAWMKVVDLAPQCRLQQVHDGCFPSLNEVPHQAFTLTIPVLMSATYTFCIVPATTKAQAIYNTLYAPVSEKYPSTILRNKENARLYLDMDSASLLPEKYRIINNNS</sequence>
<feature type="domain" description="Glucosamine/galactosamine-6-phosphate isomerase" evidence="1">
    <location>
        <begin position="16"/>
        <end position="238"/>
    </location>
</feature>
<comment type="caution">
    <text evidence="2">The sequence shown here is derived from an EMBL/GenBank/DDBJ whole genome shotgun (WGS) entry which is preliminary data.</text>
</comment>
<dbReference type="GO" id="GO:0006043">
    <property type="term" value="P:glucosamine catabolic process"/>
    <property type="evidence" value="ECO:0007669"/>
    <property type="project" value="TreeGrafter"/>
</dbReference>
<name>A0A0F5JE79_9BACT</name>
<dbReference type="CDD" id="cd01399">
    <property type="entry name" value="GlcN6P_deaminase"/>
    <property type="match status" value="1"/>
</dbReference>
<dbReference type="GO" id="GO:0042802">
    <property type="term" value="F:identical protein binding"/>
    <property type="evidence" value="ECO:0007669"/>
    <property type="project" value="TreeGrafter"/>
</dbReference>
<dbReference type="GO" id="GO:0006046">
    <property type="term" value="P:N-acetylglucosamine catabolic process"/>
    <property type="evidence" value="ECO:0007669"/>
    <property type="project" value="TreeGrafter"/>
</dbReference>
<dbReference type="InterPro" id="IPR004547">
    <property type="entry name" value="Glucosamine6P_isomerase"/>
</dbReference>
<gene>
    <name evidence="2" type="ORF">HMPREF1535_01996</name>
</gene>
<dbReference type="PANTHER" id="PTHR11280">
    <property type="entry name" value="GLUCOSAMINE-6-PHOSPHATE ISOMERASE"/>
    <property type="match status" value="1"/>
</dbReference>
<dbReference type="Proteomes" id="UP000033047">
    <property type="component" value="Unassembled WGS sequence"/>
</dbReference>
<dbReference type="HOGENOM" id="CLU_049611_1_0_10"/>
<dbReference type="GO" id="GO:0005975">
    <property type="term" value="P:carbohydrate metabolic process"/>
    <property type="evidence" value="ECO:0007669"/>
    <property type="project" value="InterPro"/>
</dbReference>
<dbReference type="InterPro" id="IPR006148">
    <property type="entry name" value="Glc/Gal-6P_isomerase"/>
</dbReference>
<dbReference type="InterPro" id="IPR037171">
    <property type="entry name" value="NagB/RpiA_transferase-like"/>
</dbReference>
<dbReference type="STRING" id="927665.HMPREF1535_01996"/>
<protein>
    <recommendedName>
        <fullName evidence="1">Glucosamine/galactosamine-6-phosphate isomerase domain-containing protein</fullName>
    </recommendedName>
</protein>
<organism evidence="2 3">
    <name type="scientific">Parabacteroides goldsteinii DSM 19448 = WAL 12034</name>
    <dbReference type="NCBI Taxonomy" id="927665"/>
    <lineage>
        <taxon>Bacteria</taxon>
        <taxon>Pseudomonadati</taxon>
        <taxon>Bacteroidota</taxon>
        <taxon>Bacteroidia</taxon>
        <taxon>Bacteroidales</taxon>
        <taxon>Tannerellaceae</taxon>
        <taxon>Parabacteroides</taxon>
    </lineage>
</organism>
<reference evidence="2 3" key="1">
    <citation type="submission" date="2013-04" db="EMBL/GenBank/DDBJ databases">
        <title>The Genome Sequence of Parabacteroides goldsteinii DSM 19448.</title>
        <authorList>
            <consortium name="The Broad Institute Genomics Platform"/>
            <person name="Earl A."/>
            <person name="Ward D."/>
            <person name="Feldgarden M."/>
            <person name="Gevers D."/>
            <person name="Martens E."/>
            <person name="Sakamoto M."/>
            <person name="Benno Y."/>
            <person name="Song Y."/>
            <person name="Liu C."/>
            <person name="Lee J."/>
            <person name="Bolanos M."/>
            <person name="Vaisanen M.L."/>
            <person name="Finegold S.M."/>
            <person name="Walker B."/>
            <person name="Young S."/>
            <person name="Zeng Q."/>
            <person name="Gargeya S."/>
            <person name="Fitzgerald M."/>
            <person name="Haas B."/>
            <person name="Abouelleil A."/>
            <person name="Allen A.W."/>
            <person name="Alvarado L."/>
            <person name="Arachchi H.M."/>
            <person name="Berlin A.M."/>
            <person name="Chapman S.B."/>
            <person name="Gainer-Dewar J."/>
            <person name="Goldberg J."/>
            <person name="Griggs A."/>
            <person name="Gujja S."/>
            <person name="Hansen M."/>
            <person name="Howarth C."/>
            <person name="Imamovic A."/>
            <person name="Ireland A."/>
            <person name="Larimer J."/>
            <person name="McCowan C."/>
            <person name="Murphy C."/>
            <person name="Pearson M."/>
            <person name="Poon T.W."/>
            <person name="Priest M."/>
            <person name="Roberts A."/>
            <person name="Saif S."/>
            <person name="Shea T."/>
            <person name="Sisk P."/>
            <person name="Sykes S."/>
            <person name="Wortman J."/>
            <person name="Nusbaum C."/>
            <person name="Birren B."/>
        </authorList>
    </citation>
    <scope>NUCLEOTIDE SEQUENCE [LARGE SCALE GENOMIC DNA]</scope>
    <source>
        <strain evidence="2 3">DSM 19448</strain>
    </source>
</reference>
<dbReference type="PANTHER" id="PTHR11280:SF6">
    <property type="entry name" value="GLUCOSAMINE-6-PHOSPHATE ISOMERASE NAGB"/>
    <property type="match status" value="1"/>
</dbReference>
<evidence type="ECO:0000313" key="2">
    <source>
        <dbReference type="EMBL" id="KKB56023.1"/>
    </source>
</evidence>
<dbReference type="EMBL" id="AQHV01000011">
    <property type="protein sequence ID" value="KKB56023.1"/>
    <property type="molecule type" value="Genomic_DNA"/>
</dbReference>
<evidence type="ECO:0000259" key="1">
    <source>
        <dbReference type="Pfam" id="PF01182"/>
    </source>
</evidence>